<feature type="signal peptide" evidence="1">
    <location>
        <begin position="1"/>
        <end position="22"/>
    </location>
</feature>
<protein>
    <submittedName>
        <fullName evidence="2">Uncharacterized protein</fullName>
    </submittedName>
</protein>
<evidence type="ECO:0000256" key="1">
    <source>
        <dbReference type="SAM" id="SignalP"/>
    </source>
</evidence>
<dbReference type="Proteomes" id="UP000320386">
    <property type="component" value="Chromosome"/>
</dbReference>
<sequence length="388" mass="42502" precursor="true">MTMQHRIHTLLLLLALTPALHAQTWQLFDTSLRTHTLLDLNITNLSITARDTNDQRFTLPTAQAVRLTNIHAPADESQPANAFIRLADGQQLFGSLRLTRESDIINLEHPRLGRFIIPLSAITRLSLTPAAADLTAPDSGYDLIVLSNGDRIEGTFLGLTTTGTRILLAGSDQPIDLPLDTIAAVLRPQNPPANTRNDRVTLNDGTVVDAPRVTLTSNRLALYPALGTRRAELPTSHVTQIDLRHNGSRLVPFRQQPTRIVEPANAYGLDIPPRLSPAGQHLHAPTTHEITLPDNTVGIILNAQLDPSIPETRRHWPDIALTLTLSNIPPHSALIDQHNPAINLTIPVQPAPRADTLTLDLKTAQRGPVLDRLLITQAEFLVADKSQN</sequence>
<organism evidence="2 3">
    <name type="scientific">Mucisphaera calidilacus</name>
    <dbReference type="NCBI Taxonomy" id="2527982"/>
    <lineage>
        <taxon>Bacteria</taxon>
        <taxon>Pseudomonadati</taxon>
        <taxon>Planctomycetota</taxon>
        <taxon>Phycisphaerae</taxon>
        <taxon>Phycisphaerales</taxon>
        <taxon>Phycisphaeraceae</taxon>
        <taxon>Mucisphaera</taxon>
    </lineage>
</organism>
<accession>A0A518C0X1</accession>
<gene>
    <name evidence="2" type="ORF">Pan265_27490</name>
</gene>
<dbReference type="KEGG" id="mcad:Pan265_27490"/>
<evidence type="ECO:0000313" key="3">
    <source>
        <dbReference type="Proteomes" id="UP000320386"/>
    </source>
</evidence>
<keyword evidence="1" id="KW-0732">Signal</keyword>
<name>A0A518C0X1_9BACT</name>
<dbReference type="EMBL" id="CP036280">
    <property type="protein sequence ID" value="QDU72873.1"/>
    <property type="molecule type" value="Genomic_DNA"/>
</dbReference>
<proteinExistence type="predicted"/>
<feature type="chain" id="PRO_5022094624" evidence="1">
    <location>
        <begin position="23"/>
        <end position="388"/>
    </location>
</feature>
<evidence type="ECO:0000313" key="2">
    <source>
        <dbReference type="EMBL" id="QDU72873.1"/>
    </source>
</evidence>
<keyword evidence="3" id="KW-1185">Reference proteome</keyword>
<dbReference type="AlphaFoldDB" id="A0A518C0X1"/>
<reference evidence="2 3" key="1">
    <citation type="submission" date="2019-02" db="EMBL/GenBank/DDBJ databases">
        <title>Deep-cultivation of Planctomycetes and their phenomic and genomic characterization uncovers novel biology.</title>
        <authorList>
            <person name="Wiegand S."/>
            <person name="Jogler M."/>
            <person name="Boedeker C."/>
            <person name="Pinto D."/>
            <person name="Vollmers J."/>
            <person name="Rivas-Marin E."/>
            <person name="Kohn T."/>
            <person name="Peeters S.H."/>
            <person name="Heuer A."/>
            <person name="Rast P."/>
            <person name="Oberbeckmann S."/>
            <person name="Bunk B."/>
            <person name="Jeske O."/>
            <person name="Meyerdierks A."/>
            <person name="Storesund J.E."/>
            <person name="Kallscheuer N."/>
            <person name="Luecker S."/>
            <person name="Lage O.M."/>
            <person name="Pohl T."/>
            <person name="Merkel B.J."/>
            <person name="Hornburger P."/>
            <person name="Mueller R.-W."/>
            <person name="Bruemmer F."/>
            <person name="Labrenz M."/>
            <person name="Spormann A.M."/>
            <person name="Op den Camp H."/>
            <person name="Overmann J."/>
            <person name="Amann R."/>
            <person name="Jetten M.S.M."/>
            <person name="Mascher T."/>
            <person name="Medema M.H."/>
            <person name="Devos D.P."/>
            <person name="Kaster A.-K."/>
            <person name="Ovreas L."/>
            <person name="Rohde M."/>
            <person name="Galperin M.Y."/>
            <person name="Jogler C."/>
        </authorList>
    </citation>
    <scope>NUCLEOTIDE SEQUENCE [LARGE SCALE GENOMIC DNA]</scope>
    <source>
        <strain evidence="2 3">Pan265</strain>
    </source>
</reference>